<reference evidence="3" key="1">
    <citation type="journal article" date="2023" name="Commun. Biol.">
        <title>Genome analysis of Parmales, the sister group of diatoms, reveals the evolutionary specialization of diatoms from phago-mixotrophs to photoautotrophs.</title>
        <authorList>
            <person name="Ban H."/>
            <person name="Sato S."/>
            <person name="Yoshikawa S."/>
            <person name="Yamada K."/>
            <person name="Nakamura Y."/>
            <person name="Ichinomiya M."/>
            <person name="Sato N."/>
            <person name="Blanc-Mathieu R."/>
            <person name="Endo H."/>
            <person name="Kuwata A."/>
            <person name="Ogata H."/>
        </authorList>
    </citation>
    <scope>NUCLEOTIDE SEQUENCE [LARGE SCALE GENOMIC DNA]</scope>
    <source>
        <strain evidence="3">NIES 3699</strain>
    </source>
</reference>
<sequence>MDSPAISSPESSYVESPSADGAKRPAEGGTAERRRRGRSPSAKSKVTDISALTSSVFGDSDADDADADADADEESTNVASAIADSSEDESEVEILRRKPTKKSAGRGEKRGRGFLGDDDDDDDDEDEAEDEHIRPQLLFSRTWKLSVCRELSALGLTRGQILKSLKSSKQSKASNLSHTCTKSKLEYTEGEDEKKSVTDVVLIACIVKEKEKCAVLLGSLNGSLVCLSRGSGKYSKIILSCLKHLDSTFDPKPVKFSPYILTKATGIWSSNNNNSPITLTWGSSYVIKKAGLDDVSVTVGKDFFDSFKKHVEQPELVVEALEEWVAKEIGVNLKHFNLVKASSSHNLASSVGTCKIKKWNDLITLLPAAEVDNGDDTTENISVGMENRDPISTPEPKRRKAESITPPPSVGMIGTRREGSEVDTPDIVI</sequence>
<keyword evidence="3" id="KW-1185">Reference proteome</keyword>
<dbReference type="Pfam" id="PF13092">
    <property type="entry name" value="CENP-L"/>
    <property type="match status" value="1"/>
</dbReference>
<feature type="compositionally biased region" description="Low complexity" evidence="1">
    <location>
        <begin position="7"/>
        <end position="18"/>
    </location>
</feature>
<evidence type="ECO:0000256" key="1">
    <source>
        <dbReference type="SAM" id="MobiDB-lite"/>
    </source>
</evidence>
<feature type="region of interest" description="Disordered" evidence="1">
    <location>
        <begin position="375"/>
        <end position="429"/>
    </location>
</feature>
<organism evidence="2 3">
    <name type="scientific">Triparma verrucosa</name>
    <dbReference type="NCBI Taxonomy" id="1606542"/>
    <lineage>
        <taxon>Eukaryota</taxon>
        <taxon>Sar</taxon>
        <taxon>Stramenopiles</taxon>
        <taxon>Ochrophyta</taxon>
        <taxon>Bolidophyceae</taxon>
        <taxon>Parmales</taxon>
        <taxon>Triparmaceae</taxon>
        <taxon>Triparma</taxon>
    </lineage>
</organism>
<name>A0A9W7BRB1_9STRA</name>
<feature type="compositionally biased region" description="Acidic residues" evidence="1">
    <location>
        <begin position="116"/>
        <end position="130"/>
    </location>
</feature>
<feature type="compositionally biased region" description="Acidic residues" evidence="1">
    <location>
        <begin position="60"/>
        <end position="75"/>
    </location>
</feature>
<dbReference type="InterPro" id="IPR025204">
    <property type="entry name" value="CENP-L"/>
</dbReference>
<protein>
    <submittedName>
        <fullName evidence="2">Uncharacterized protein</fullName>
    </submittedName>
</protein>
<evidence type="ECO:0000313" key="2">
    <source>
        <dbReference type="EMBL" id="GMH90925.1"/>
    </source>
</evidence>
<gene>
    <name evidence="2" type="ORF">TrVE_jg6123</name>
</gene>
<dbReference type="AlphaFoldDB" id="A0A9W7BRB1"/>
<accession>A0A9W7BRB1</accession>
<feature type="compositionally biased region" description="Basic and acidic residues" evidence="1">
    <location>
        <begin position="21"/>
        <end position="32"/>
    </location>
</feature>
<evidence type="ECO:0000313" key="3">
    <source>
        <dbReference type="Proteomes" id="UP001165160"/>
    </source>
</evidence>
<dbReference type="Proteomes" id="UP001165160">
    <property type="component" value="Unassembled WGS sequence"/>
</dbReference>
<proteinExistence type="predicted"/>
<comment type="caution">
    <text evidence="2">The sequence shown here is derived from an EMBL/GenBank/DDBJ whole genome shotgun (WGS) entry which is preliminary data.</text>
</comment>
<feature type="region of interest" description="Disordered" evidence="1">
    <location>
        <begin position="1"/>
        <end position="131"/>
    </location>
</feature>
<dbReference type="EMBL" id="BRXX01000110">
    <property type="protein sequence ID" value="GMH90925.1"/>
    <property type="molecule type" value="Genomic_DNA"/>
</dbReference>